<evidence type="ECO:0000313" key="2">
    <source>
        <dbReference type="EMBL" id="ESQ36480.1"/>
    </source>
</evidence>
<dbReference type="Proteomes" id="UP000030689">
    <property type="component" value="Unassembled WGS sequence"/>
</dbReference>
<evidence type="ECO:0000259" key="1">
    <source>
        <dbReference type="PROSITE" id="PS00028"/>
    </source>
</evidence>
<dbReference type="AlphaFoldDB" id="V4KFG1"/>
<organism evidence="2 3">
    <name type="scientific">Eutrema salsugineum</name>
    <name type="common">Saltwater cress</name>
    <name type="synonym">Sisymbrium salsugineum</name>
    <dbReference type="NCBI Taxonomy" id="72664"/>
    <lineage>
        <taxon>Eukaryota</taxon>
        <taxon>Viridiplantae</taxon>
        <taxon>Streptophyta</taxon>
        <taxon>Embryophyta</taxon>
        <taxon>Tracheophyta</taxon>
        <taxon>Spermatophyta</taxon>
        <taxon>Magnoliopsida</taxon>
        <taxon>eudicotyledons</taxon>
        <taxon>Gunneridae</taxon>
        <taxon>Pentapetalae</taxon>
        <taxon>rosids</taxon>
        <taxon>malvids</taxon>
        <taxon>Brassicales</taxon>
        <taxon>Brassicaceae</taxon>
        <taxon>Eutremeae</taxon>
        <taxon>Eutrema</taxon>
    </lineage>
</organism>
<dbReference type="PROSITE" id="PS00028">
    <property type="entry name" value="ZINC_FINGER_C2H2_1"/>
    <property type="match status" value="1"/>
</dbReference>
<gene>
    <name evidence="2" type="ORF">EUTSA_v10009393mg</name>
</gene>
<dbReference type="Gramene" id="ESQ36480">
    <property type="protein sequence ID" value="ESQ36480"/>
    <property type="gene ID" value="EUTSA_v10009393mg"/>
</dbReference>
<dbReference type="OrthoDB" id="1078252at2759"/>
<feature type="domain" description="C2H2-type" evidence="1">
    <location>
        <begin position="9"/>
        <end position="30"/>
    </location>
</feature>
<protein>
    <recommendedName>
        <fullName evidence="1">C2H2-type domain-containing protein</fullName>
    </recommendedName>
</protein>
<dbReference type="InterPro" id="IPR013087">
    <property type="entry name" value="Znf_C2H2_type"/>
</dbReference>
<dbReference type="KEGG" id="eus:EUTSA_v10009393mg"/>
<reference evidence="2 3" key="1">
    <citation type="journal article" date="2013" name="Front. Plant Sci.">
        <title>The Reference Genome of the Halophytic Plant Eutrema salsugineum.</title>
        <authorList>
            <person name="Yang R."/>
            <person name="Jarvis D.E."/>
            <person name="Chen H."/>
            <person name="Beilstein M.A."/>
            <person name="Grimwood J."/>
            <person name="Jenkins J."/>
            <person name="Shu S."/>
            <person name="Prochnik S."/>
            <person name="Xin M."/>
            <person name="Ma C."/>
            <person name="Schmutz J."/>
            <person name="Wing R.A."/>
            <person name="Mitchell-Olds T."/>
            <person name="Schumaker K.S."/>
            <person name="Wang X."/>
        </authorList>
    </citation>
    <scope>NUCLEOTIDE SEQUENCE [LARGE SCALE GENOMIC DNA]</scope>
</reference>
<evidence type="ECO:0000313" key="3">
    <source>
        <dbReference type="Proteomes" id="UP000030689"/>
    </source>
</evidence>
<name>V4KFG1_EUTSA</name>
<proteinExistence type="predicted"/>
<dbReference type="EMBL" id="KI517683">
    <property type="protein sequence ID" value="ESQ36480.1"/>
    <property type="molecule type" value="Genomic_DNA"/>
</dbReference>
<accession>V4KFG1</accession>
<keyword evidence="3" id="KW-1185">Reference proteome</keyword>
<dbReference type="STRING" id="72664.V4KFG1"/>
<dbReference type="OMA" id="CAICKRV"/>
<sequence>MRSSKPQQCSLCNRIFLTPLDLISHLNTFHSNHHFSTFSSSAAAAPAPTTFRHYPKLNRNPNHAFPARNRFDLNYYRSGFIDEQGRFHKGFPAVNPARKSNFMFGQEEEPKLMDLFPAMSSDGVRTLPLLHQLEQRRPQDAVTLKGGAISSSIDLTLRL</sequence>